<evidence type="ECO:0000313" key="2">
    <source>
        <dbReference type="Proteomes" id="UP000077315"/>
    </source>
</evidence>
<dbReference type="SUPFAM" id="SSF52047">
    <property type="entry name" value="RNI-like"/>
    <property type="match status" value="1"/>
</dbReference>
<dbReference type="InParanoid" id="A0A162U094"/>
<dbReference type="RefSeq" id="XP_018290482.1">
    <property type="nucleotide sequence ID" value="XM_018431695.1"/>
</dbReference>
<reference evidence="2" key="1">
    <citation type="submission" date="2015-06" db="EMBL/GenBank/DDBJ databases">
        <title>Expansion of signal transduction pathways in fungi by whole-genome duplication.</title>
        <authorList>
            <consortium name="DOE Joint Genome Institute"/>
            <person name="Corrochano L.M."/>
            <person name="Kuo A."/>
            <person name="Marcet-Houben M."/>
            <person name="Polaino S."/>
            <person name="Salamov A."/>
            <person name="Villalobos J.M."/>
            <person name="Alvarez M.I."/>
            <person name="Avalos J."/>
            <person name="Benito E.P."/>
            <person name="Benoit I."/>
            <person name="Burger G."/>
            <person name="Camino L.P."/>
            <person name="Canovas D."/>
            <person name="Cerda-Olmedo E."/>
            <person name="Cheng J.-F."/>
            <person name="Dominguez A."/>
            <person name="Elias M."/>
            <person name="Eslava A.P."/>
            <person name="Glaser F."/>
            <person name="Grimwood J."/>
            <person name="Gutierrez G."/>
            <person name="Heitman J."/>
            <person name="Henrissat B."/>
            <person name="Iturriaga E.A."/>
            <person name="Lang B.F."/>
            <person name="Lavin J.L."/>
            <person name="Lee S."/>
            <person name="Li W."/>
            <person name="Lindquist E."/>
            <person name="Lopez-Garcia S."/>
            <person name="Luque E.M."/>
            <person name="Marcos A.T."/>
            <person name="Martin J."/>
            <person name="McCluskey K."/>
            <person name="Medina H.R."/>
            <person name="Miralles-Duran A."/>
            <person name="Miyazaki A."/>
            <person name="Munoz-Torres E."/>
            <person name="Oguiza J.A."/>
            <person name="Ohm R."/>
            <person name="Olmedo M."/>
            <person name="Orejas M."/>
            <person name="Ortiz-Castellanos L."/>
            <person name="Pisabarro A.G."/>
            <person name="Rodriguez-Romero J."/>
            <person name="Ruiz-Herrera J."/>
            <person name="Ruiz-Vazquez R."/>
            <person name="Sanz C."/>
            <person name="Schackwitz W."/>
            <person name="Schmutz J."/>
            <person name="Shahriari M."/>
            <person name="Shelest E."/>
            <person name="Silva-Franco F."/>
            <person name="Soanes D."/>
            <person name="Syed K."/>
            <person name="Tagua V.G."/>
            <person name="Talbot N.J."/>
            <person name="Thon M."/>
            <person name="De vries R.P."/>
            <person name="Wiebenga A."/>
            <person name="Yadav J.S."/>
            <person name="Braun E.L."/>
            <person name="Baker S."/>
            <person name="Garre V."/>
            <person name="Horwitz B."/>
            <person name="Torres-Martinez S."/>
            <person name="Idnurm A."/>
            <person name="Herrera-Estrella A."/>
            <person name="Gabaldon T."/>
            <person name="Grigoriev I.V."/>
        </authorList>
    </citation>
    <scope>NUCLEOTIDE SEQUENCE [LARGE SCALE GENOMIC DNA]</scope>
    <source>
        <strain evidence="2">NRRL 1555(-)</strain>
    </source>
</reference>
<keyword evidence="2" id="KW-1185">Reference proteome</keyword>
<proteinExistence type="predicted"/>
<evidence type="ECO:0008006" key="3">
    <source>
        <dbReference type="Google" id="ProtNLM"/>
    </source>
</evidence>
<organism evidence="1 2">
    <name type="scientific">Phycomyces blakesleeanus (strain ATCC 8743b / DSM 1359 / FGSC 10004 / NBRC 33097 / NRRL 1555)</name>
    <dbReference type="NCBI Taxonomy" id="763407"/>
    <lineage>
        <taxon>Eukaryota</taxon>
        <taxon>Fungi</taxon>
        <taxon>Fungi incertae sedis</taxon>
        <taxon>Mucoromycota</taxon>
        <taxon>Mucoromycotina</taxon>
        <taxon>Mucoromycetes</taxon>
        <taxon>Mucorales</taxon>
        <taxon>Phycomycetaceae</taxon>
        <taxon>Phycomyces</taxon>
    </lineage>
</organism>
<dbReference type="OrthoDB" id="2269543at2759"/>
<dbReference type="VEuPathDB" id="FungiDB:PHYBLDRAFT_146632"/>
<dbReference type="Gene3D" id="3.80.10.10">
    <property type="entry name" value="Ribonuclease Inhibitor"/>
    <property type="match status" value="1"/>
</dbReference>
<dbReference type="Proteomes" id="UP000077315">
    <property type="component" value="Unassembled WGS sequence"/>
</dbReference>
<accession>A0A162U094</accession>
<dbReference type="GeneID" id="28992601"/>
<gene>
    <name evidence="1" type="ORF">PHYBLDRAFT_146632</name>
</gene>
<sequence>MPASELPYEILSLVADYLYKDYKFECIFVCKGWKTTFQELFWKDREVRSVKKLEDAAVAVKHSTSDFPYGVVLQTLTIVEACTLHSLLQSDAFETFYNLKHLVLEHVIIDSTDIKKITYSRPWKSLISLKLVIKIAKQNSLTPILIRLLTNYPSLKEIDVSPHSSMNSLNFNLKNFNTLHKRSPQLESIKGCFNLTNIHSNSVNTIPTTIAALHVTTLDLDLLDWDYLWLYYFSYKYPNIRTLKWKTMCESRERIVKEYNRNKAELLHSLKNVFPHLTTLEFYTEDRSTWSHALFWDLLCRSNVPIKKLTYILRVCFSSPNFQQMLIQRLLQSFEKTLETFFVAGNVSYDIRYIVRLNIPSCPVLVDLTLYDCGIYIDLDNLLDSCPALRRLMFTSGQLYISPEIREDPGKHGLRILGLDNVDASAPVFSYMSYRCRNLEYMNLDSIRISGSISEETGSLLINMPYTRLKKLDFHRVLFYPSNDHMNEKKVINLILLSQLKSSFPSDENEDHVDEIHDVDHLAWFHLFCKKITIGFESKIRKLPKEEIATATEYYKSTPATERVNLSEERKSFQGLVPKRFWEKDLWKGYVELRCGHIASYKMPLLWVDEDDY</sequence>
<dbReference type="InterPro" id="IPR032675">
    <property type="entry name" value="LRR_dom_sf"/>
</dbReference>
<dbReference type="AlphaFoldDB" id="A0A162U094"/>
<evidence type="ECO:0000313" key="1">
    <source>
        <dbReference type="EMBL" id="OAD72442.1"/>
    </source>
</evidence>
<protein>
    <recommendedName>
        <fullName evidence="3">F-box domain-containing protein</fullName>
    </recommendedName>
</protein>
<dbReference type="EMBL" id="KV440983">
    <property type="protein sequence ID" value="OAD72442.1"/>
    <property type="molecule type" value="Genomic_DNA"/>
</dbReference>
<name>A0A162U094_PHYB8</name>